<feature type="region of interest" description="Disordered" evidence="2">
    <location>
        <begin position="82"/>
        <end position="119"/>
    </location>
</feature>
<dbReference type="PANTHER" id="PTHR46467">
    <property type="entry name" value="TETHER CONTAINING UBX DOMAIN FOR GLUT4"/>
    <property type="match status" value="1"/>
</dbReference>
<name>A0A4C1U0X0_EUMVA</name>
<accession>A0A4C1U0X0</accession>
<dbReference type="EMBL" id="BGZK01000112">
    <property type="protein sequence ID" value="GBP19847.1"/>
    <property type="molecule type" value="Genomic_DNA"/>
</dbReference>
<evidence type="ECO:0000256" key="2">
    <source>
        <dbReference type="SAM" id="MobiDB-lite"/>
    </source>
</evidence>
<dbReference type="Proteomes" id="UP000299102">
    <property type="component" value="Unassembled WGS sequence"/>
</dbReference>
<sequence length="423" mass="48121">MGNHKSDRRTAEFSPTVSIYEILIILAPEEMKVFEHPTVIYMRQEIQGLKALQEKTLRQLGLISGRAILRLLNKSPEELKNQANVSSVLHPRGHEKETNGQSSANEKRSSNEDMEVVSCTSKVDNPKKLNFVNIIKQEMVKESEASIESDDTNIVNRCSETATVSKSTSCEAEKQLKEENKNEPQSVSKAMVDPAFLERRLNIESEVTFLGSQKAIAFTPPDDVSDEIEDLPDDFYDLSIEEVRKLYHDLQKQRLEMENAPLVTGEKRQEMEKQTLQEKLSTYKNVVVRIQFPDQIILQGVFEPVNTIKDIINFIKQHLRSPEEPFQIFTTPFKESLDPNLTLLDAKLVPCVLIHFKREKETSEPYLKDEIYTKKTPSDAANILASKYRAPSRRKFNSGESANTGSSAASSSKNSKLPKWFKL</sequence>
<gene>
    <name evidence="3" type="primary">ASPSCR1</name>
    <name evidence="3" type="ORF">EVAR_75140_1</name>
</gene>
<evidence type="ECO:0000256" key="1">
    <source>
        <dbReference type="SAM" id="Coils"/>
    </source>
</evidence>
<comment type="caution">
    <text evidence="3">The sequence shown here is derived from an EMBL/GenBank/DDBJ whole genome shotgun (WGS) entry which is preliminary data.</text>
</comment>
<dbReference type="OrthoDB" id="440781at2759"/>
<evidence type="ECO:0000313" key="4">
    <source>
        <dbReference type="Proteomes" id="UP000299102"/>
    </source>
</evidence>
<proteinExistence type="predicted"/>
<dbReference type="InterPro" id="IPR029071">
    <property type="entry name" value="Ubiquitin-like_domsf"/>
</dbReference>
<feature type="coiled-coil region" evidence="1">
    <location>
        <begin position="240"/>
        <end position="286"/>
    </location>
</feature>
<dbReference type="CDD" id="cd16118">
    <property type="entry name" value="UBX2_UBXN9"/>
    <property type="match status" value="1"/>
</dbReference>
<dbReference type="PANTHER" id="PTHR46467:SF1">
    <property type="entry name" value="TETHER CONTAINING UBX DOMAIN FOR GLUT4"/>
    <property type="match status" value="1"/>
</dbReference>
<dbReference type="SUPFAM" id="SSF54236">
    <property type="entry name" value="Ubiquitin-like"/>
    <property type="match status" value="1"/>
</dbReference>
<feature type="compositionally biased region" description="Low complexity" evidence="2">
    <location>
        <begin position="398"/>
        <end position="415"/>
    </location>
</feature>
<dbReference type="GO" id="GO:0005737">
    <property type="term" value="C:cytoplasm"/>
    <property type="evidence" value="ECO:0007669"/>
    <property type="project" value="TreeGrafter"/>
</dbReference>
<dbReference type="GO" id="GO:0005634">
    <property type="term" value="C:nucleus"/>
    <property type="evidence" value="ECO:0007669"/>
    <property type="project" value="TreeGrafter"/>
</dbReference>
<dbReference type="AlphaFoldDB" id="A0A4C1U0X0"/>
<dbReference type="Gene3D" id="3.10.20.90">
    <property type="entry name" value="Phosphatidylinositol 3-kinase Catalytic Subunit, Chain A, domain 1"/>
    <property type="match status" value="1"/>
</dbReference>
<feature type="region of interest" description="Disordered" evidence="2">
    <location>
        <begin position="391"/>
        <end position="423"/>
    </location>
</feature>
<evidence type="ECO:0000313" key="3">
    <source>
        <dbReference type="EMBL" id="GBP19847.1"/>
    </source>
</evidence>
<protein>
    <submittedName>
        <fullName evidence="3">Tether containing UBX domain for GLUT4</fullName>
    </submittedName>
</protein>
<dbReference type="GO" id="GO:0012506">
    <property type="term" value="C:vesicle membrane"/>
    <property type="evidence" value="ECO:0007669"/>
    <property type="project" value="TreeGrafter"/>
</dbReference>
<organism evidence="3 4">
    <name type="scientific">Eumeta variegata</name>
    <name type="common">Bagworm moth</name>
    <name type="synonym">Eumeta japonica</name>
    <dbReference type="NCBI Taxonomy" id="151549"/>
    <lineage>
        <taxon>Eukaryota</taxon>
        <taxon>Metazoa</taxon>
        <taxon>Ecdysozoa</taxon>
        <taxon>Arthropoda</taxon>
        <taxon>Hexapoda</taxon>
        <taxon>Insecta</taxon>
        <taxon>Pterygota</taxon>
        <taxon>Neoptera</taxon>
        <taxon>Endopterygota</taxon>
        <taxon>Lepidoptera</taxon>
        <taxon>Glossata</taxon>
        <taxon>Ditrysia</taxon>
        <taxon>Tineoidea</taxon>
        <taxon>Psychidae</taxon>
        <taxon>Oiketicinae</taxon>
        <taxon>Eumeta</taxon>
    </lineage>
</organism>
<keyword evidence="1" id="KW-0175">Coiled coil</keyword>
<dbReference type="GO" id="GO:0006886">
    <property type="term" value="P:intracellular protein transport"/>
    <property type="evidence" value="ECO:0007669"/>
    <property type="project" value="TreeGrafter"/>
</dbReference>
<dbReference type="GO" id="GO:0042593">
    <property type="term" value="P:glucose homeostasis"/>
    <property type="evidence" value="ECO:0007669"/>
    <property type="project" value="TreeGrafter"/>
</dbReference>
<keyword evidence="4" id="KW-1185">Reference proteome</keyword>
<reference evidence="3 4" key="1">
    <citation type="journal article" date="2019" name="Commun. Biol.">
        <title>The bagworm genome reveals a unique fibroin gene that provides high tensile strength.</title>
        <authorList>
            <person name="Kono N."/>
            <person name="Nakamura H."/>
            <person name="Ohtoshi R."/>
            <person name="Tomita M."/>
            <person name="Numata K."/>
            <person name="Arakawa K."/>
        </authorList>
    </citation>
    <scope>NUCLEOTIDE SEQUENCE [LARGE SCALE GENOMIC DNA]</scope>
</reference>
<dbReference type="STRING" id="151549.A0A4C1U0X0"/>